<protein>
    <submittedName>
        <fullName evidence="1">Uncharacterized protein</fullName>
    </submittedName>
</protein>
<evidence type="ECO:0000313" key="2">
    <source>
        <dbReference type="Proteomes" id="UP000886595"/>
    </source>
</evidence>
<sequence>MQARLDTQQERLDSLEFAGYYGGGKPDHAGALADDEQLEDATAGSKRELLQTEASTTSPAMLAFRYLKLRMCLNCIRAYTSCSVNLNSPVPYFQRHVWSCNLSTIIHLGSSMSTLIDF</sequence>
<comment type="caution">
    <text evidence="1">The sequence shown here is derived from an EMBL/GenBank/DDBJ whole genome shotgun (WGS) entry which is preliminary data.</text>
</comment>
<reference evidence="1 2" key="1">
    <citation type="submission" date="2020-02" db="EMBL/GenBank/DDBJ databases">
        <authorList>
            <person name="Ma Q."/>
            <person name="Huang Y."/>
            <person name="Song X."/>
            <person name="Pei D."/>
        </authorList>
    </citation>
    <scope>NUCLEOTIDE SEQUENCE [LARGE SCALE GENOMIC DNA]</scope>
    <source>
        <strain evidence="1">Sxm20200214</strain>
        <tissue evidence="1">Leaf</tissue>
    </source>
</reference>
<accession>A0A8X7S3X4</accession>
<dbReference type="AlphaFoldDB" id="A0A8X7S3X4"/>
<proteinExistence type="predicted"/>
<gene>
    <name evidence="1" type="ORF">Bca52824_035568</name>
</gene>
<evidence type="ECO:0000313" key="1">
    <source>
        <dbReference type="EMBL" id="KAG2299096.1"/>
    </source>
</evidence>
<name>A0A8X7S3X4_BRACI</name>
<organism evidence="1 2">
    <name type="scientific">Brassica carinata</name>
    <name type="common">Ethiopian mustard</name>
    <name type="synonym">Abyssinian cabbage</name>
    <dbReference type="NCBI Taxonomy" id="52824"/>
    <lineage>
        <taxon>Eukaryota</taxon>
        <taxon>Viridiplantae</taxon>
        <taxon>Streptophyta</taxon>
        <taxon>Embryophyta</taxon>
        <taxon>Tracheophyta</taxon>
        <taxon>Spermatophyta</taxon>
        <taxon>Magnoliopsida</taxon>
        <taxon>eudicotyledons</taxon>
        <taxon>Gunneridae</taxon>
        <taxon>Pentapetalae</taxon>
        <taxon>rosids</taxon>
        <taxon>malvids</taxon>
        <taxon>Brassicales</taxon>
        <taxon>Brassicaceae</taxon>
        <taxon>Brassiceae</taxon>
        <taxon>Brassica</taxon>
    </lineage>
</organism>
<dbReference type="Proteomes" id="UP000886595">
    <property type="component" value="Unassembled WGS sequence"/>
</dbReference>
<dbReference type="EMBL" id="JAAMPC010000008">
    <property type="protein sequence ID" value="KAG2299096.1"/>
    <property type="molecule type" value="Genomic_DNA"/>
</dbReference>
<keyword evidence="2" id="KW-1185">Reference proteome</keyword>